<keyword evidence="5" id="KW-0862">Zinc</keyword>
<dbReference type="NCBIfam" id="TIGR00570">
    <property type="entry name" value="cdk7"/>
    <property type="match status" value="1"/>
</dbReference>
<evidence type="ECO:0000259" key="11">
    <source>
        <dbReference type="PROSITE" id="PS50089"/>
    </source>
</evidence>
<dbReference type="Gene3D" id="3.30.40.10">
    <property type="entry name" value="Zinc/RING finger domain, C3HC4 (zinc finger)"/>
    <property type="match status" value="1"/>
</dbReference>
<protein>
    <recommendedName>
        <fullName evidence="2">RNA polymerase II transcription factor B subunit 3</fullName>
    </recommendedName>
    <alternativeName>
        <fullName evidence="8">RNA polymerase II transcription factor B 38 kDa subunit</fullName>
    </alternativeName>
    <alternativeName>
        <fullName evidence="7">RNA polymerase II transcription factor B p38 subunit</fullName>
    </alternativeName>
</protein>
<reference evidence="12 13" key="1">
    <citation type="journal article" date="2024" name="IMA Fungus">
        <title>IMA Genome - F19 : A genome assembly and annotation guide to empower mycologists, including annotated draft genome sequences of Ceratocystis pirilliformis, Diaporthe australafricana, Fusarium ophioides, Paecilomyces lecythidis, and Sporothrix stenoceras.</title>
        <authorList>
            <person name="Aylward J."/>
            <person name="Wilson A.M."/>
            <person name="Visagie C.M."/>
            <person name="Spraker J."/>
            <person name="Barnes I."/>
            <person name="Buitendag C."/>
            <person name="Ceriani C."/>
            <person name="Del Mar Angel L."/>
            <person name="du Plessis D."/>
            <person name="Fuchs T."/>
            <person name="Gasser K."/>
            <person name="Kramer D."/>
            <person name="Li W."/>
            <person name="Munsamy K."/>
            <person name="Piso A."/>
            <person name="Price J.L."/>
            <person name="Sonnekus B."/>
            <person name="Thomas C."/>
            <person name="van der Nest A."/>
            <person name="van Dijk A."/>
            <person name="van Heerden A."/>
            <person name="van Vuuren N."/>
            <person name="Yilmaz N."/>
            <person name="Duong T.A."/>
            <person name="van der Merwe N.A."/>
            <person name="Wingfield M.J."/>
            <person name="Wingfield B.D."/>
        </authorList>
    </citation>
    <scope>NUCLEOTIDE SEQUENCE [LARGE SCALE GENOMIC DNA]</scope>
    <source>
        <strain evidence="12 13">CMW 12675</strain>
    </source>
</reference>
<dbReference type="PROSITE" id="PS50089">
    <property type="entry name" value="ZF_RING_2"/>
    <property type="match status" value="1"/>
</dbReference>
<evidence type="ECO:0000256" key="2">
    <source>
        <dbReference type="ARBA" id="ARBA00022257"/>
    </source>
</evidence>
<evidence type="ECO:0000256" key="5">
    <source>
        <dbReference type="ARBA" id="ARBA00022833"/>
    </source>
</evidence>
<comment type="caution">
    <text evidence="12">The sequence shown here is derived from an EMBL/GenBank/DDBJ whole genome shotgun (WGS) entry which is preliminary data.</text>
</comment>
<feature type="domain" description="RING-type" evidence="11">
    <location>
        <begin position="33"/>
        <end position="75"/>
    </location>
</feature>
<comment type="subcellular location">
    <subcellularLocation>
        <location evidence="1">Nucleus</location>
    </subcellularLocation>
</comment>
<evidence type="ECO:0000256" key="7">
    <source>
        <dbReference type="ARBA" id="ARBA00029873"/>
    </source>
</evidence>
<organism evidence="12 13">
    <name type="scientific">Ceratocystis pirilliformis</name>
    <dbReference type="NCBI Taxonomy" id="259994"/>
    <lineage>
        <taxon>Eukaryota</taxon>
        <taxon>Fungi</taxon>
        <taxon>Dikarya</taxon>
        <taxon>Ascomycota</taxon>
        <taxon>Pezizomycotina</taxon>
        <taxon>Sordariomycetes</taxon>
        <taxon>Hypocreomycetidae</taxon>
        <taxon>Microascales</taxon>
        <taxon>Ceratocystidaceae</taxon>
        <taxon>Ceratocystis</taxon>
    </lineage>
</organism>
<evidence type="ECO:0000313" key="13">
    <source>
        <dbReference type="Proteomes" id="UP001583280"/>
    </source>
</evidence>
<sequence>MSRKSTNAALRMTNGNTSSLPSLSSENPAEDICPVCKTSRYLNRDLEFLINPECYHPMCANCVNRIFNEGPNQCPYAGCNKTLRRKGFRQPWFNDLTIERECDIRKRVAAIFNKGEGDFETLRDFNDYLERVEDLTADMVSGVEAARIKAEGELIEWENAHKAEIEANRRRRGEAEERVRKNQQADQERSRQLRLQAQQEDQAEKAAERKLREEQLNAIANGEMGKATEALNRIALKKRGKDAIVGAHGGAGSTASALSIRGLKDKKKRRGADFEDTSKPYDPFGGLDLIPLRFQMHEPKTYHNEWINAARAKDEFRIGGYNADDYIKRTMFEAFSGLAVFVEEEQPAEILTSEAEAEAVEAPATTVSS</sequence>
<feature type="region of interest" description="Disordered" evidence="10">
    <location>
        <begin position="168"/>
        <end position="209"/>
    </location>
</feature>
<dbReference type="PANTHER" id="PTHR12683:SF13">
    <property type="entry name" value="CDK-ACTIVATING KINASE ASSEMBLY FACTOR MAT1"/>
    <property type="match status" value="1"/>
</dbReference>
<proteinExistence type="predicted"/>
<gene>
    <name evidence="12" type="primary">TFB3</name>
    <name evidence="12" type="ORF">Cpir12675_002122</name>
</gene>
<keyword evidence="13" id="KW-1185">Reference proteome</keyword>
<dbReference type="InterPro" id="IPR015877">
    <property type="entry name" value="MAT1_centre"/>
</dbReference>
<evidence type="ECO:0000256" key="8">
    <source>
        <dbReference type="ARBA" id="ARBA00033277"/>
    </source>
</evidence>
<dbReference type="Pfam" id="PF17121">
    <property type="entry name" value="zf-C3HC4_5"/>
    <property type="match status" value="1"/>
</dbReference>
<evidence type="ECO:0000256" key="1">
    <source>
        <dbReference type="ARBA" id="ARBA00004123"/>
    </source>
</evidence>
<dbReference type="Proteomes" id="UP001583280">
    <property type="component" value="Unassembled WGS sequence"/>
</dbReference>
<evidence type="ECO:0000256" key="9">
    <source>
        <dbReference type="PROSITE-ProRule" id="PRU00175"/>
    </source>
</evidence>
<feature type="compositionally biased region" description="Basic and acidic residues" evidence="10">
    <location>
        <begin position="168"/>
        <end position="180"/>
    </location>
</feature>
<keyword evidence="4 9" id="KW-0863">Zinc-finger</keyword>
<dbReference type="InterPro" id="IPR004575">
    <property type="entry name" value="MAT1/Tfb3"/>
</dbReference>
<dbReference type="PROSITE" id="PS00518">
    <property type="entry name" value="ZF_RING_1"/>
    <property type="match status" value="1"/>
</dbReference>
<dbReference type="InterPro" id="IPR001841">
    <property type="entry name" value="Znf_RING"/>
</dbReference>
<evidence type="ECO:0000256" key="6">
    <source>
        <dbReference type="ARBA" id="ARBA00023242"/>
    </source>
</evidence>
<dbReference type="EMBL" id="JAWDJO010000038">
    <property type="protein sequence ID" value="KAL1898035.1"/>
    <property type="molecule type" value="Genomic_DNA"/>
</dbReference>
<dbReference type="CDD" id="cd16573">
    <property type="entry name" value="RING-HC_TFB3-like"/>
    <property type="match status" value="1"/>
</dbReference>
<dbReference type="Pfam" id="PF06391">
    <property type="entry name" value="MAT1"/>
    <property type="match status" value="1"/>
</dbReference>
<dbReference type="InterPro" id="IPR017907">
    <property type="entry name" value="Znf_RING_CS"/>
</dbReference>
<evidence type="ECO:0000256" key="10">
    <source>
        <dbReference type="SAM" id="MobiDB-lite"/>
    </source>
</evidence>
<accession>A0ABR3ZDB0</accession>
<evidence type="ECO:0000313" key="12">
    <source>
        <dbReference type="EMBL" id="KAL1898035.1"/>
    </source>
</evidence>
<feature type="region of interest" description="Disordered" evidence="10">
    <location>
        <begin position="1"/>
        <end position="26"/>
    </location>
</feature>
<dbReference type="InterPro" id="IPR013083">
    <property type="entry name" value="Znf_RING/FYVE/PHD"/>
</dbReference>
<evidence type="ECO:0000256" key="4">
    <source>
        <dbReference type="ARBA" id="ARBA00022771"/>
    </source>
</evidence>
<dbReference type="PANTHER" id="PTHR12683">
    <property type="entry name" value="CDK-ACTIVATING KINASE ASSEMBLY FACTOR MAT1"/>
    <property type="match status" value="1"/>
</dbReference>
<keyword evidence="3" id="KW-0479">Metal-binding</keyword>
<name>A0ABR3ZDB0_9PEZI</name>
<evidence type="ECO:0000256" key="3">
    <source>
        <dbReference type="ARBA" id="ARBA00022723"/>
    </source>
</evidence>
<keyword evidence="6" id="KW-0539">Nucleus</keyword>
<dbReference type="SUPFAM" id="SSF57850">
    <property type="entry name" value="RING/U-box"/>
    <property type="match status" value="1"/>
</dbReference>